<dbReference type="HOGENOM" id="CLU_016047_17_2_3"/>
<dbReference type="PANTHER" id="PTHR43514">
    <property type="entry name" value="ABC TRANSPORTER I FAMILY MEMBER 10"/>
    <property type="match status" value="1"/>
</dbReference>
<keyword evidence="4" id="KW-0547">Nucleotide-binding</keyword>
<dbReference type="InterPro" id="IPR011867">
    <property type="entry name" value="ModB_ABC"/>
</dbReference>
<comment type="similarity">
    <text evidence="8">Belongs to the binding-protein-dependent transport system permease family.</text>
</comment>
<evidence type="ECO:0000256" key="6">
    <source>
        <dbReference type="ARBA" id="ARBA00022989"/>
    </source>
</evidence>
<feature type="domain" description="ABC transmembrane type-1" evidence="11">
    <location>
        <begin position="7"/>
        <end position="210"/>
    </location>
</feature>
<dbReference type="InterPro" id="IPR035906">
    <property type="entry name" value="MetI-like_sf"/>
</dbReference>
<dbReference type="NCBIfam" id="TIGR02141">
    <property type="entry name" value="modB_ABC"/>
    <property type="match status" value="1"/>
</dbReference>
<dbReference type="PROSITE" id="PS50893">
    <property type="entry name" value="ABC_TRANSPORTER_2"/>
    <property type="match status" value="1"/>
</dbReference>
<feature type="region of interest" description="Disordered" evidence="9">
    <location>
        <begin position="217"/>
        <end position="368"/>
    </location>
</feature>
<sequence>MEDLSPLWISLKTAGLATILAFFLGITVAGWMFSYQGKGKGIIDSILTLPIVLPPTVVGFLLLLLLGRNSPVGQLLRQLGISVILSWPATVIAATVVAFPLMYKTVLAAFKQVNQDLINCARTLGASECRVFWQVLLPLAWPGVMAGTVLAFARALGEFGATLMLAGSIPGRTQTIAIAIFFAAQAGRMGEALLWVLIMVAIALVAITIINYEQGVGTSEQGTGNREQGTGKKSNIEVSKGSPLTPLNKGGTRTSLIKGGTRASLNQRGKEQGAGKKSNIEVSKGSPLTPLNKGGTRTSLIKGGTRASLNQGGKEQGAGKKSNIEVSKGSPLTPLNKGGTRTSLIKGGTRASLNQGGKEQGAGKKSNIEPSQGLLVELRKEVSSSFTLDAKFTANGKPLGILGASGSGKSMTLRCIAGLATPTQGRIVLNGRVLFDSKQGINLPPHQRRIGFVFQNYALFPHMNVAEHIGFGLQELPKPQRNKRVWKYIELMHLQGLENRYPHELSGGQQQRVALARAMAIAPEALLLDEPLSALDTYLRNQIEMLLTEVFSNYQGATLFVTHKLEEAYRVCGNLLVLSEGNVIGYDSKEAIFEHPPSFRVAQLTECKNFSRVEIIDHQKIQALDWNCSLSVVEPIRKSLAYVGIRAHHLRFLKEPNHDNTFPCWLVTMSETQHRVTLYLNLYTPSRNPQQYHLQAEVFKEKWHQIKAWPEPWYVELDALRLILMES</sequence>
<dbReference type="SUPFAM" id="SSF161098">
    <property type="entry name" value="MetI-like"/>
    <property type="match status" value="1"/>
</dbReference>
<dbReference type="SUPFAM" id="SSF52540">
    <property type="entry name" value="P-loop containing nucleoside triphosphate hydrolases"/>
    <property type="match status" value="1"/>
</dbReference>
<dbReference type="InterPro" id="IPR003439">
    <property type="entry name" value="ABC_transporter-like_ATP-bd"/>
</dbReference>
<dbReference type="InterPro" id="IPR000515">
    <property type="entry name" value="MetI-like"/>
</dbReference>
<dbReference type="InterPro" id="IPR003593">
    <property type="entry name" value="AAA+_ATPase"/>
</dbReference>
<keyword evidence="3 8" id="KW-0812">Transmembrane</keyword>
<evidence type="ECO:0000256" key="7">
    <source>
        <dbReference type="ARBA" id="ARBA00023136"/>
    </source>
</evidence>
<dbReference type="PROSITE" id="PS00211">
    <property type="entry name" value="ABC_TRANSPORTER_1"/>
    <property type="match status" value="1"/>
</dbReference>
<feature type="transmembrane region" description="Helical" evidence="8">
    <location>
        <begin position="46"/>
        <end position="67"/>
    </location>
</feature>
<keyword evidence="7 8" id="KW-0472">Membrane</keyword>
<dbReference type="GO" id="GO:0015098">
    <property type="term" value="F:molybdate ion transmembrane transporter activity"/>
    <property type="evidence" value="ECO:0007669"/>
    <property type="project" value="InterPro"/>
</dbReference>
<evidence type="ECO:0000259" key="10">
    <source>
        <dbReference type="PROSITE" id="PS50893"/>
    </source>
</evidence>
<dbReference type="AlphaFoldDB" id="F4XSX1"/>
<dbReference type="InterPro" id="IPR050334">
    <property type="entry name" value="Molybdenum_import_ModC"/>
</dbReference>
<dbReference type="Proteomes" id="UP000003959">
    <property type="component" value="Unassembled WGS sequence"/>
</dbReference>
<feature type="transmembrane region" description="Helical" evidence="8">
    <location>
        <begin position="14"/>
        <end position="34"/>
    </location>
</feature>
<gene>
    <name evidence="12" type="ORF">LYNGBM3L_26470</name>
</gene>
<dbReference type="Gene3D" id="1.10.3720.10">
    <property type="entry name" value="MetI-like"/>
    <property type="match status" value="1"/>
</dbReference>
<evidence type="ECO:0000259" key="11">
    <source>
        <dbReference type="PROSITE" id="PS50928"/>
    </source>
</evidence>
<dbReference type="eggNOG" id="COG1118">
    <property type="taxonomic scope" value="Bacteria"/>
</dbReference>
<name>F4XSX1_9CYAN</name>
<dbReference type="CDD" id="cd06261">
    <property type="entry name" value="TM_PBP2"/>
    <property type="match status" value="1"/>
</dbReference>
<evidence type="ECO:0000313" key="13">
    <source>
        <dbReference type="Proteomes" id="UP000003959"/>
    </source>
</evidence>
<dbReference type="Pfam" id="PF00005">
    <property type="entry name" value="ABC_tran"/>
    <property type="match status" value="1"/>
</dbReference>
<dbReference type="PANTHER" id="PTHR43514:SF1">
    <property type="entry name" value="SULFATE_THIOSULFATE IMPORT ATP-BINDING PROTEIN CYSA"/>
    <property type="match status" value="1"/>
</dbReference>
<evidence type="ECO:0000256" key="4">
    <source>
        <dbReference type="ARBA" id="ARBA00022741"/>
    </source>
</evidence>
<organism evidence="12 13">
    <name type="scientific">Moorena producens 3L</name>
    <dbReference type="NCBI Taxonomy" id="489825"/>
    <lineage>
        <taxon>Bacteria</taxon>
        <taxon>Bacillati</taxon>
        <taxon>Cyanobacteriota</taxon>
        <taxon>Cyanophyceae</taxon>
        <taxon>Coleofasciculales</taxon>
        <taxon>Coleofasciculaceae</taxon>
        <taxon>Moorena</taxon>
    </lineage>
</organism>
<evidence type="ECO:0000256" key="2">
    <source>
        <dbReference type="ARBA" id="ARBA00022505"/>
    </source>
</evidence>
<keyword evidence="2" id="KW-0500">Molybdenum</keyword>
<dbReference type="PROSITE" id="PS50928">
    <property type="entry name" value="ABC_TM1"/>
    <property type="match status" value="1"/>
</dbReference>
<evidence type="ECO:0000256" key="9">
    <source>
        <dbReference type="SAM" id="MobiDB-lite"/>
    </source>
</evidence>
<evidence type="ECO:0000256" key="1">
    <source>
        <dbReference type="ARBA" id="ARBA00004141"/>
    </source>
</evidence>
<keyword evidence="8" id="KW-0813">Transport</keyword>
<evidence type="ECO:0000313" key="12">
    <source>
        <dbReference type="EMBL" id="EGJ32311.1"/>
    </source>
</evidence>
<dbReference type="GO" id="GO:0005886">
    <property type="term" value="C:plasma membrane"/>
    <property type="evidence" value="ECO:0007669"/>
    <property type="project" value="UniProtKB-SubCell"/>
</dbReference>
<keyword evidence="13" id="KW-1185">Reference proteome</keyword>
<feature type="compositionally biased region" description="Polar residues" evidence="9">
    <location>
        <begin position="217"/>
        <end position="237"/>
    </location>
</feature>
<dbReference type="InterPro" id="IPR017871">
    <property type="entry name" value="ABC_transporter-like_CS"/>
</dbReference>
<proteinExistence type="inferred from homology"/>
<accession>F4XSX1</accession>
<dbReference type="GO" id="GO:0016887">
    <property type="term" value="F:ATP hydrolysis activity"/>
    <property type="evidence" value="ECO:0007669"/>
    <property type="project" value="InterPro"/>
</dbReference>
<dbReference type="Pfam" id="PF00528">
    <property type="entry name" value="BPD_transp_1"/>
    <property type="match status" value="1"/>
</dbReference>
<evidence type="ECO:0000256" key="8">
    <source>
        <dbReference type="RuleBase" id="RU363032"/>
    </source>
</evidence>
<evidence type="ECO:0000256" key="3">
    <source>
        <dbReference type="ARBA" id="ARBA00022692"/>
    </source>
</evidence>
<keyword evidence="6 8" id="KW-1133">Transmembrane helix</keyword>
<dbReference type="SMART" id="SM00382">
    <property type="entry name" value="AAA"/>
    <property type="match status" value="1"/>
</dbReference>
<feature type="transmembrane region" description="Helical" evidence="8">
    <location>
        <begin position="131"/>
        <end position="153"/>
    </location>
</feature>
<dbReference type="Gene3D" id="3.40.50.300">
    <property type="entry name" value="P-loop containing nucleotide triphosphate hydrolases"/>
    <property type="match status" value="1"/>
</dbReference>
<comment type="subcellular location">
    <subcellularLocation>
        <location evidence="8">Cell membrane</location>
        <topology evidence="8">Multi-pass membrane protein</topology>
    </subcellularLocation>
    <subcellularLocation>
        <location evidence="1">Membrane</location>
        <topology evidence="1">Multi-pass membrane protein</topology>
    </subcellularLocation>
</comment>
<dbReference type="InterPro" id="IPR027417">
    <property type="entry name" value="P-loop_NTPase"/>
</dbReference>
<feature type="transmembrane region" description="Helical" evidence="8">
    <location>
        <begin position="79"/>
        <end position="103"/>
    </location>
</feature>
<evidence type="ECO:0000256" key="5">
    <source>
        <dbReference type="ARBA" id="ARBA00022840"/>
    </source>
</evidence>
<dbReference type="eggNOG" id="COG4149">
    <property type="taxonomic scope" value="Bacteria"/>
</dbReference>
<dbReference type="RefSeq" id="WP_008185101.1">
    <property type="nucleotide sequence ID" value="NZ_GL890926.1"/>
</dbReference>
<dbReference type="GO" id="GO:0005524">
    <property type="term" value="F:ATP binding"/>
    <property type="evidence" value="ECO:0007669"/>
    <property type="project" value="UniProtKB-KW"/>
</dbReference>
<dbReference type="EMBL" id="GL890926">
    <property type="protein sequence ID" value="EGJ32311.1"/>
    <property type="molecule type" value="Genomic_DNA"/>
</dbReference>
<keyword evidence="5" id="KW-0067">ATP-binding</keyword>
<feature type="transmembrane region" description="Helical" evidence="8">
    <location>
        <begin position="192"/>
        <end position="212"/>
    </location>
</feature>
<protein>
    <submittedName>
        <fullName evidence="12">Molybdate ABC transporter, permease protein</fullName>
    </submittedName>
</protein>
<reference evidence="12 13" key="1">
    <citation type="journal article" date="2011" name="Proc. Natl. Acad. Sci. U.S.A.">
        <title>Genomic insights into the physiology and ecology of the marine filamentous cyanobacterium Lyngbya majuscula.</title>
        <authorList>
            <person name="Jones A.C."/>
            <person name="Monroe E.A."/>
            <person name="Podell S."/>
            <person name="Hess W.R."/>
            <person name="Klages S."/>
            <person name="Esquenazi E."/>
            <person name="Niessen S."/>
            <person name="Hoover H."/>
            <person name="Rothmann M."/>
            <person name="Lasken R.S."/>
            <person name="Yates J.R.III."/>
            <person name="Reinhardt R."/>
            <person name="Kube M."/>
            <person name="Burkart M.D."/>
            <person name="Allen E.E."/>
            <person name="Dorrestein P.C."/>
            <person name="Gerwick W.H."/>
            <person name="Gerwick L."/>
        </authorList>
    </citation>
    <scope>NUCLEOTIDE SEQUENCE [LARGE SCALE GENOMIC DNA]</scope>
    <source>
        <strain evidence="12 13">3L</strain>
    </source>
</reference>
<feature type="domain" description="ABC transporter" evidence="10">
    <location>
        <begin position="363"/>
        <end position="605"/>
    </location>
</feature>